<dbReference type="HOGENOM" id="CLU_000445_90_4_4"/>
<name>S3BNB6_9BURK</name>
<dbReference type="Pfam" id="PF00072">
    <property type="entry name" value="Response_reg"/>
    <property type="match status" value="1"/>
</dbReference>
<dbReference type="Gene3D" id="1.10.10.10">
    <property type="entry name" value="Winged helix-like DNA-binding domain superfamily/Winged helix DNA-binding domain"/>
    <property type="match status" value="1"/>
</dbReference>
<dbReference type="GO" id="GO:0003677">
    <property type="term" value="F:DNA binding"/>
    <property type="evidence" value="ECO:0007669"/>
    <property type="project" value="UniProtKB-KW"/>
</dbReference>
<dbReference type="AlphaFoldDB" id="S3BNB6"/>
<gene>
    <name evidence="7" type="ORF">HMPREF1476_00502</name>
</gene>
<dbReference type="SMART" id="SM00448">
    <property type="entry name" value="REC"/>
    <property type="match status" value="1"/>
</dbReference>
<dbReference type="PRINTS" id="PR00038">
    <property type="entry name" value="HTHLUXR"/>
</dbReference>
<dbReference type="PANTHER" id="PTHR44688:SF16">
    <property type="entry name" value="DNA-BINDING TRANSCRIPTIONAL ACTIVATOR DEVR_DOSR"/>
    <property type="match status" value="1"/>
</dbReference>
<keyword evidence="4" id="KW-0597">Phosphoprotein</keyword>
<dbReference type="SUPFAM" id="SSF52172">
    <property type="entry name" value="CheY-like"/>
    <property type="match status" value="1"/>
</dbReference>
<dbReference type="CDD" id="cd06170">
    <property type="entry name" value="LuxR_C_like"/>
    <property type="match status" value="1"/>
</dbReference>
<dbReference type="PANTHER" id="PTHR44688">
    <property type="entry name" value="DNA-BINDING TRANSCRIPTIONAL ACTIVATOR DEVR_DOSR"/>
    <property type="match status" value="1"/>
</dbReference>
<dbReference type="InterPro" id="IPR016032">
    <property type="entry name" value="Sig_transdc_resp-reg_C-effctor"/>
</dbReference>
<dbReference type="InterPro" id="IPR036388">
    <property type="entry name" value="WH-like_DNA-bd_sf"/>
</dbReference>
<keyword evidence="1" id="KW-0805">Transcription regulation</keyword>
<evidence type="ECO:0000256" key="3">
    <source>
        <dbReference type="ARBA" id="ARBA00023163"/>
    </source>
</evidence>
<dbReference type="Gene3D" id="3.40.50.2300">
    <property type="match status" value="1"/>
</dbReference>
<proteinExistence type="predicted"/>
<protein>
    <submittedName>
        <fullName evidence="7">Uncharacterized protein</fullName>
    </submittedName>
</protein>
<feature type="domain" description="Response regulatory" evidence="6">
    <location>
        <begin position="13"/>
        <end position="127"/>
    </location>
</feature>
<accession>S3BNB6</accession>
<dbReference type="InterPro" id="IPR000792">
    <property type="entry name" value="Tscrpt_reg_LuxR_C"/>
</dbReference>
<dbReference type="InterPro" id="IPR001789">
    <property type="entry name" value="Sig_transdc_resp-reg_receiver"/>
</dbReference>
<evidence type="ECO:0000256" key="4">
    <source>
        <dbReference type="PROSITE-ProRule" id="PRU00169"/>
    </source>
</evidence>
<dbReference type="GO" id="GO:0000160">
    <property type="term" value="P:phosphorelay signal transduction system"/>
    <property type="evidence" value="ECO:0007669"/>
    <property type="project" value="InterPro"/>
</dbReference>
<keyword evidence="8" id="KW-1185">Reference proteome</keyword>
<dbReference type="Proteomes" id="UP000014400">
    <property type="component" value="Unassembled WGS sequence"/>
</dbReference>
<keyword evidence="2" id="KW-0238">DNA-binding</keyword>
<dbReference type="STRING" id="1203554.HMPREF1476_00502"/>
<feature type="modified residue" description="4-aspartylphosphate" evidence="4">
    <location>
        <position position="62"/>
    </location>
</feature>
<reference evidence="7 8" key="1">
    <citation type="submission" date="2013-04" db="EMBL/GenBank/DDBJ databases">
        <title>The Genome Sequence of Sutterella wadsworthensis HGA0223.</title>
        <authorList>
            <consortium name="The Broad Institute Genomics Platform"/>
            <person name="Earl A."/>
            <person name="Ward D."/>
            <person name="Feldgarden M."/>
            <person name="Gevers D."/>
            <person name="Schmidt T.M."/>
            <person name="Dover J."/>
            <person name="Dai D."/>
            <person name="Walker B."/>
            <person name="Young S."/>
            <person name="Zeng Q."/>
            <person name="Gargeya S."/>
            <person name="Fitzgerald M."/>
            <person name="Haas B."/>
            <person name="Abouelleil A."/>
            <person name="Allen A.W."/>
            <person name="Alvarado L."/>
            <person name="Arachchi H.M."/>
            <person name="Berlin A.M."/>
            <person name="Chapman S.B."/>
            <person name="Gainer-Dewar J."/>
            <person name="Goldberg J."/>
            <person name="Griggs A."/>
            <person name="Gujja S."/>
            <person name="Hansen M."/>
            <person name="Howarth C."/>
            <person name="Imamovic A."/>
            <person name="Ireland A."/>
            <person name="Larimer J."/>
            <person name="McCowan C."/>
            <person name="Murphy C."/>
            <person name="Pearson M."/>
            <person name="Poon T.W."/>
            <person name="Priest M."/>
            <person name="Roberts A."/>
            <person name="Saif S."/>
            <person name="Shea T."/>
            <person name="Sisk P."/>
            <person name="Sykes S."/>
            <person name="Wortman J."/>
            <person name="Nusbaum C."/>
            <person name="Birren B."/>
        </authorList>
    </citation>
    <scope>NUCLEOTIDE SEQUENCE [LARGE SCALE GENOMIC DNA]</scope>
    <source>
        <strain evidence="7 8">HGA0223</strain>
    </source>
</reference>
<dbReference type="PATRIC" id="fig|1203554.3.peg.486"/>
<dbReference type="SUPFAM" id="SSF46894">
    <property type="entry name" value="C-terminal effector domain of the bipartite response regulators"/>
    <property type="match status" value="1"/>
</dbReference>
<dbReference type="Pfam" id="PF00196">
    <property type="entry name" value="GerE"/>
    <property type="match status" value="1"/>
</dbReference>
<evidence type="ECO:0000259" key="5">
    <source>
        <dbReference type="PROSITE" id="PS50043"/>
    </source>
</evidence>
<dbReference type="RefSeq" id="WP_016473881.1">
    <property type="nucleotide sequence ID" value="NZ_KE150480.1"/>
</dbReference>
<dbReference type="GO" id="GO:0006355">
    <property type="term" value="P:regulation of DNA-templated transcription"/>
    <property type="evidence" value="ECO:0007669"/>
    <property type="project" value="InterPro"/>
</dbReference>
<dbReference type="SMART" id="SM00421">
    <property type="entry name" value="HTH_LUXR"/>
    <property type="match status" value="1"/>
</dbReference>
<dbReference type="PROSITE" id="PS50110">
    <property type="entry name" value="RESPONSE_REGULATORY"/>
    <property type="match status" value="1"/>
</dbReference>
<dbReference type="PROSITE" id="PS50043">
    <property type="entry name" value="HTH_LUXR_2"/>
    <property type="match status" value="1"/>
</dbReference>
<dbReference type="InterPro" id="IPR011006">
    <property type="entry name" value="CheY-like_superfamily"/>
</dbReference>
<evidence type="ECO:0000313" key="7">
    <source>
        <dbReference type="EMBL" id="EPE00866.1"/>
    </source>
</evidence>
<evidence type="ECO:0000256" key="2">
    <source>
        <dbReference type="ARBA" id="ARBA00023125"/>
    </source>
</evidence>
<dbReference type="eggNOG" id="COG4566">
    <property type="taxonomic scope" value="Bacteria"/>
</dbReference>
<evidence type="ECO:0000259" key="6">
    <source>
        <dbReference type="PROSITE" id="PS50110"/>
    </source>
</evidence>
<feature type="domain" description="HTH luxR-type" evidence="5">
    <location>
        <begin position="142"/>
        <end position="208"/>
    </location>
</feature>
<dbReference type="EMBL" id="ATCF01000008">
    <property type="protein sequence ID" value="EPE00866.1"/>
    <property type="molecule type" value="Genomic_DNA"/>
</dbReference>
<comment type="caution">
    <text evidence="7">The sequence shown here is derived from an EMBL/GenBank/DDBJ whole genome shotgun (WGS) entry which is preliminary data.</text>
</comment>
<evidence type="ECO:0000256" key="1">
    <source>
        <dbReference type="ARBA" id="ARBA00023015"/>
    </source>
</evidence>
<keyword evidence="3" id="KW-0804">Transcription</keyword>
<sequence length="217" mass="23543">MNFDKTTTAETPLIRIVDDEERMRESLAFMLKHEGFECCVYPTAESFLKGDTPSRPGCLLLDVQMDGMTGLELQEEMIRRGITLPIVFLSAHGDLDMAVDAMRRGACAFIQKTADRARLLQAIVDAMAKSRGAVGDSTPGALVAAWNTLTDREKEVAKLVAEGLLNREVGERLGGIAVKTVQVHRSEACSKLGVKGAAGLAQAVRAVEMVLKVRQTP</sequence>
<organism evidence="7 8">
    <name type="scientific">Sutterella wadsworthensis HGA0223</name>
    <dbReference type="NCBI Taxonomy" id="1203554"/>
    <lineage>
        <taxon>Bacteria</taxon>
        <taxon>Pseudomonadati</taxon>
        <taxon>Pseudomonadota</taxon>
        <taxon>Betaproteobacteria</taxon>
        <taxon>Burkholderiales</taxon>
        <taxon>Sutterellaceae</taxon>
        <taxon>Sutterella</taxon>
    </lineage>
</organism>
<evidence type="ECO:0000313" key="8">
    <source>
        <dbReference type="Proteomes" id="UP000014400"/>
    </source>
</evidence>